<dbReference type="SUPFAM" id="SSF56112">
    <property type="entry name" value="Protein kinase-like (PK-like)"/>
    <property type="match status" value="1"/>
</dbReference>
<accession>A0A2C5YSG4</accession>
<dbReference type="AlphaFoldDB" id="A0A2C5YSG4"/>
<evidence type="ECO:0000313" key="2">
    <source>
        <dbReference type="EMBL" id="PHH70272.1"/>
    </source>
</evidence>
<keyword evidence="3" id="KW-1185">Reference proteome</keyword>
<proteinExistence type="predicted"/>
<dbReference type="Gene3D" id="1.10.510.10">
    <property type="entry name" value="Transferase(Phosphotransferase) domain 1"/>
    <property type="match status" value="1"/>
</dbReference>
<gene>
    <name evidence="2" type="ORF">CDD82_7235</name>
</gene>
<reference evidence="2 3" key="1">
    <citation type="submission" date="2017-06" db="EMBL/GenBank/DDBJ databases">
        <title>Ant-infecting Ophiocordyceps genomes reveal a high diversity of potential behavioral manipulation genes and a possible major role for enterotoxins.</title>
        <authorList>
            <person name="De Bekker C."/>
            <person name="Evans H.C."/>
            <person name="Brachmann A."/>
            <person name="Hughes D.P."/>
        </authorList>
    </citation>
    <scope>NUCLEOTIDE SEQUENCE [LARGE SCALE GENOMIC DNA]</scope>
    <source>
        <strain evidence="2 3">1348a</strain>
    </source>
</reference>
<comment type="caution">
    <text evidence="2">The sequence shown here is derived from an EMBL/GenBank/DDBJ whole genome shotgun (WGS) entry which is preliminary data.</text>
</comment>
<dbReference type="PROSITE" id="PS50011">
    <property type="entry name" value="PROTEIN_KINASE_DOM"/>
    <property type="match status" value="1"/>
</dbReference>
<evidence type="ECO:0000259" key="1">
    <source>
        <dbReference type="PROSITE" id="PS50011"/>
    </source>
</evidence>
<dbReference type="GO" id="GO:0005524">
    <property type="term" value="F:ATP binding"/>
    <property type="evidence" value="ECO:0007669"/>
    <property type="project" value="InterPro"/>
</dbReference>
<dbReference type="InterPro" id="IPR000719">
    <property type="entry name" value="Prot_kinase_dom"/>
</dbReference>
<dbReference type="GO" id="GO:0004672">
    <property type="term" value="F:protein kinase activity"/>
    <property type="evidence" value="ECO:0007669"/>
    <property type="project" value="InterPro"/>
</dbReference>
<protein>
    <recommendedName>
        <fullName evidence="1">Protein kinase domain-containing protein</fullName>
    </recommendedName>
</protein>
<dbReference type="OrthoDB" id="4062651at2759"/>
<dbReference type="Proteomes" id="UP000224854">
    <property type="component" value="Unassembled WGS sequence"/>
</dbReference>
<feature type="domain" description="Protein kinase" evidence="1">
    <location>
        <begin position="199"/>
        <end position="580"/>
    </location>
</feature>
<sequence>MDLTQHAIHTVLHPTAAFYPLPASQPPYMSPTTPPSVPWSHSTLNPKNRIDSLVLPLNPLWRIDGCTALGTQFFACPLFLPPNAIRPYRIDVFIPDPATLSPPLRHLLDLDITFYTHDARRITPLAITSHIVRILDHWSRSLPHPLHRFYHGLPFGSRIVLLNMPYHVKSARIRLFPTHALERQLLSIASLRRLWGQDIVLPPTLDFDQVSYVSQLHDSVCLVYVNGSSLVLKTITSHTKYLYHELRHLISIPPHIHIISRPMHLIVKRCSFGNKEAVIGYTLQFHHHGSLDRVVPFFQLHSRLSLCDKLNWSCQLVSALQHLRHKATVFYPDLRLENIVLSDAGHVVMVDFEQRGVWCEFAAPEVNAIEYMRLLAVDDKIDARIRQRYARLLDKILPKWEAMVENEGYATSPPPSDNYNVPWSCLSPTEQEACEVYMLGRVLWCIFEAKSAPQHSAAWISYLWEPVVEFPKYTTMTPTPVRNLIDQCTRGTRPGLGDLIVRRGNKLVLRRVKKPDASTPRLVQSTARKWWATEIEYSERWLQARSQGFARGNWNHNYYNRPSLRQVCDALEALRLDPLFRS</sequence>
<evidence type="ECO:0000313" key="3">
    <source>
        <dbReference type="Proteomes" id="UP000224854"/>
    </source>
</evidence>
<organism evidence="2 3">
    <name type="scientific">Ophiocordyceps australis</name>
    <dbReference type="NCBI Taxonomy" id="1399860"/>
    <lineage>
        <taxon>Eukaryota</taxon>
        <taxon>Fungi</taxon>
        <taxon>Dikarya</taxon>
        <taxon>Ascomycota</taxon>
        <taxon>Pezizomycotina</taxon>
        <taxon>Sordariomycetes</taxon>
        <taxon>Hypocreomycetidae</taxon>
        <taxon>Hypocreales</taxon>
        <taxon>Ophiocordycipitaceae</taxon>
        <taxon>Ophiocordyceps</taxon>
    </lineage>
</organism>
<dbReference type="EMBL" id="NJEU01000820">
    <property type="protein sequence ID" value="PHH70272.1"/>
    <property type="molecule type" value="Genomic_DNA"/>
</dbReference>
<dbReference type="InterPro" id="IPR011009">
    <property type="entry name" value="Kinase-like_dom_sf"/>
</dbReference>
<name>A0A2C5YSG4_9HYPO</name>